<dbReference type="AlphaFoldDB" id="Q74CJ4"/>
<reference evidence="3 4" key="1">
    <citation type="journal article" date="2003" name="Science">
        <title>Genome of Geobacter sulfurreducens: metal reduction in subsurface environments.</title>
        <authorList>
            <person name="Methe B.A."/>
            <person name="Nelson K.E."/>
            <person name="Eisen J.A."/>
            <person name="Paulsen I.T."/>
            <person name="Nelson W."/>
            <person name="Heidelberg J.F."/>
            <person name="Wu D."/>
            <person name="Wu M."/>
            <person name="Ward N."/>
            <person name="Beanan M.J."/>
            <person name="Dodson R.J."/>
            <person name="Madupu R."/>
            <person name="Brinkac L.M."/>
            <person name="Daugherty S.C."/>
            <person name="DeBoy R.T."/>
            <person name="Durkin A.S."/>
            <person name="Gwinn M."/>
            <person name="Kolonay J.F."/>
            <person name="Sullivan S.A."/>
            <person name="Haft D.H."/>
            <person name="Selengut J."/>
            <person name="Davidsen T.M."/>
            <person name="Zafar N."/>
            <person name="White O."/>
            <person name="Tran B."/>
            <person name="Romero C."/>
            <person name="Forberger H.A."/>
            <person name="Weidman J."/>
            <person name="Khouri H."/>
            <person name="Feldblyum T.V."/>
            <person name="Utterback T.R."/>
            <person name="Van Aken S.E."/>
            <person name="Lovley D.R."/>
            <person name="Fraser C.M."/>
        </authorList>
    </citation>
    <scope>NUCLEOTIDE SEQUENCE [LARGE SCALE GENOMIC DNA]</scope>
    <source>
        <strain evidence="4">ATCC 51573 / DSM 12127 / PCA</strain>
    </source>
</reference>
<evidence type="ECO:0000313" key="3">
    <source>
        <dbReference type="EMBL" id="AAR35057.1"/>
    </source>
</evidence>
<dbReference type="EMBL" id="AE017180">
    <property type="protein sequence ID" value="AAR35057.1"/>
    <property type="molecule type" value="Genomic_DNA"/>
</dbReference>
<dbReference type="OrthoDB" id="5393498at2"/>
<evidence type="ECO:0000256" key="2">
    <source>
        <dbReference type="SAM" id="SignalP"/>
    </source>
</evidence>
<gene>
    <name evidence="3" type="ordered locus">GSU1679</name>
</gene>
<feature type="signal peptide" evidence="2">
    <location>
        <begin position="1"/>
        <end position="25"/>
    </location>
</feature>
<protein>
    <submittedName>
        <fullName evidence="3">Uncharacterized protein</fullName>
    </submittedName>
</protein>
<reference evidence="3 4" key="2">
    <citation type="journal article" date="2012" name="BMC Genomics">
        <title>Comparative genomic analysis of Geobacter sulfurreducens KN400, a strain with enhanced capacity for extracellular electron transfer and electricity production.</title>
        <authorList>
            <person name="Butler J.E."/>
            <person name="Young N.D."/>
            <person name="Aklujkar M."/>
            <person name="Lovley D.R."/>
        </authorList>
    </citation>
    <scope>NUCLEOTIDE SEQUENCE [LARGE SCALE GENOMIC DNA]</scope>
    <source>
        <strain evidence="4">ATCC 51573 / DSM 12127 / PCA</strain>
    </source>
</reference>
<dbReference type="Proteomes" id="UP000000577">
    <property type="component" value="Chromosome"/>
</dbReference>
<accession>Q74CJ4</accession>
<feature type="compositionally biased region" description="Polar residues" evidence="1">
    <location>
        <begin position="164"/>
        <end position="192"/>
    </location>
</feature>
<proteinExistence type="predicted"/>
<dbReference type="eggNOG" id="COG5164">
    <property type="taxonomic scope" value="Bacteria"/>
</dbReference>
<keyword evidence="2" id="KW-0732">Signal</keyword>
<feature type="region of interest" description="Disordered" evidence="1">
    <location>
        <begin position="135"/>
        <end position="251"/>
    </location>
</feature>
<dbReference type="KEGG" id="gsu:GSU1679"/>
<evidence type="ECO:0000313" key="4">
    <source>
        <dbReference type="Proteomes" id="UP000000577"/>
    </source>
</evidence>
<name>Q74CJ4_GEOSL</name>
<dbReference type="HOGENOM" id="CLU_036481_0_0_7"/>
<keyword evidence="4" id="KW-1185">Reference proteome</keyword>
<dbReference type="PATRIC" id="fig|243231.5.peg.1721"/>
<dbReference type="STRING" id="243231.GSU1679"/>
<feature type="compositionally biased region" description="Low complexity" evidence="1">
    <location>
        <begin position="140"/>
        <end position="154"/>
    </location>
</feature>
<feature type="compositionally biased region" description="Basic and acidic residues" evidence="1">
    <location>
        <begin position="195"/>
        <end position="211"/>
    </location>
</feature>
<organism evidence="3 4">
    <name type="scientific">Geobacter sulfurreducens (strain ATCC 51573 / DSM 12127 / PCA)</name>
    <dbReference type="NCBI Taxonomy" id="243231"/>
    <lineage>
        <taxon>Bacteria</taxon>
        <taxon>Pseudomonadati</taxon>
        <taxon>Thermodesulfobacteriota</taxon>
        <taxon>Desulfuromonadia</taxon>
        <taxon>Geobacterales</taxon>
        <taxon>Geobacteraceae</taxon>
        <taxon>Geobacter</taxon>
    </lineage>
</organism>
<dbReference type="EnsemblBacteria" id="AAR35057">
    <property type="protein sequence ID" value="AAR35057"/>
    <property type="gene ID" value="GSU1679"/>
</dbReference>
<sequence length="440" mass="46604">MKINSITAVAACLIPCFLANSMAFGGTCDFMSLTSAGGNDYIIKTNGSISNVQSIILKVGYSDENRLASKQPVSQEGTAQWTFFNSTPRSDGLLIYASTQQPLHLSGTVARIRFARVTTPPTLACTITADYVKSEKNQDTSNNSTTSGSSGNSSATVADETVKSGDSFTTQNDQGTSSNGLETSQFGATSMTVRPDVHDGGETPPPPHEEQEQPEDELQHDEEVTPTAQPELPSQPDATPPPSPSRSPEHVEYRSILSRFQAEAGERTPSALMDLFSEPVAQGISQTPPIGLSDGESIVTLTLKATGDDGATPLFILKGARLLALTREPGGFWAVKTLPDRGVSEAVLTVLSGEDSVVYPLTVAPRINIKPKEGEPLTEADFTAFIAQRGGEQGQAGDLNGDGKRDYLDDYIFTANYLAATSTPLSGARTKEPSPSPAQP</sequence>
<dbReference type="RefSeq" id="WP_010942322.1">
    <property type="nucleotide sequence ID" value="NC_002939.5"/>
</dbReference>
<evidence type="ECO:0000256" key="1">
    <source>
        <dbReference type="SAM" id="MobiDB-lite"/>
    </source>
</evidence>
<feature type="chain" id="PRO_5004284988" evidence="2">
    <location>
        <begin position="26"/>
        <end position="440"/>
    </location>
</feature>
<dbReference type="InParanoid" id="Q74CJ4"/>